<organism evidence="1 2">
    <name type="scientific">Filimonas zeae</name>
    <dbReference type="NCBI Taxonomy" id="1737353"/>
    <lineage>
        <taxon>Bacteria</taxon>
        <taxon>Pseudomonadati</taxon>
        <taxon>Bacteroidota</taxon>
        <taxon>Chitinophagia</taxon>
        <taxon>Chitinophagales</taxon>
        <taxon>Chitinophagaceae</taxon>
        <taxon>Filimonas</taxon>
    </lineage>
</organism>
<dbReference type="EMBL" id="BMIB01000003">
    <property type="protein sequence ID" value="GGH70543.1"/>
    <property type="molecule type" value="Genomic_DNA"/>
</dbReference>
<dbReference type="PROSITE" id="PS51257">
    <property type="entry name" value="PROKAR_LIPOPROTEIN"/>
    <property type="match status" value="1"/>
</dbReference>
<evidence type="ECO:0000313" key="1">
    <source>
        <dbReference type="EMBL" id="GGH70543.1"/>
    </source>
</evidence>
<evidence type="ECO:0000313" key="2">
    <source>
        <dbReference type="Proteomes" id="UP000627292"/>
    </source>
</evidence>
<accession>A0A917IZK5</accession>
<dbReference type="AlphaFoldDB" id="A0A917IZK5"/>
<name>A0A917IZK5_9BACT</name>
<dbReference type="RefSeq" id="WP_188953428.1">
    <property type="nucleotide sequence ID" value="NZ_BMIB01000003.1"/>
</dbReference>
<dbReference type="Gene3D" id="2.60.40.2340">
    <property type="match status" value="1"/>
</dbReference>
<reference evidence="1" key="1">
    <citation type="journal article" date="2014" name="Int. J. Syst. Evol. Microbiol.">
        <title>Complete genome sequence of Corynebacterium casei LMG S-19264T (=DSM 44701T), isolated from a smear-ripened cheese.</title>
        <authorList>
            <consortium name="US DOE Joint Genome Institute (JGI-PGF)"/>
            <person name="Walter F."/>
            <person name="Albersmeier A."/>
            <person name="Kalinowski J."/>
            <person name="Ruckert C."/>
        </authorList>
    </citation>
    <scope>NUCLEOTIDE SEQUENCE</scope>
    <source>
        <strain evidence="1">CGMCC 1.15290</strain>
    </source>
</reference>
<protein>
    <submittedName>
        <fullName evidence="1">Uncharacterized protein</fullName>
    </submittedName>
</protein>
<comment type="caution">
    <text evidence="1">The sequence shown here is derived from an EMBL/GenBank/DDBJ whole genome shotgun (WGS) entry which is preliminary data.</text>
</comment>
<sequence>MLRFTTLLATGIFMLASASCKKEYTAFPYVQIERFVVEDSAGNALKASIINNEIIVYWPPFQSTPDSVTPVIVVSERASITPASGTKVPFNPGTLYTVKAEDGSTQTFRLKPAINQPPLTNLRMAGSSYRINTIVGLFGEFIVPDTSVTRLYLINKDNREIPLPVSQITKINTALVYVNIPVSNTIDTGTYQLKLINNNRTGIAGPFRLLPPSLIVTDFTFPQNGSTVKKGNVFTLQVAGSSEKYYSGKFAYAIFRAANGTNISINVSTQTNNEVSFVIPADFPAGALQQVIIVSTDNSFATLKPSISITE</sequence>
<proteinExistence type="predicted"/>
<reference evidence="1" key="2">
    <citation type="submission" date="2020-09" db="EMBL/GenBank/DDBJ databases">
        <authorList>
            <person name="Sun Q."/>
            <person name="Zhou Y."/>
        </authorList>
    </citation>
    <scope>NUCLEOTIDE SEQUENCE</scope>
    <source>
        <strain evidence="1">CGMCC 1.15290</strain>
    </source>
</reference>
<dbReference type="Proteomes" id="UP000627292">
    <property type="component" value="Unassembled WGS sequence"/>
</dbReference>
<keyword evidence="2" id="KW-1185">Reference proteome</keyword>
<gene>
    <name evidence="1" type="ORF">GCM10011379_28940</name>
</gene>